<evidence type="ECO:0000313" key="4">
    <source>
        <dbReference type="EMBL" id="KAL3853538.1"/>
    </source>
</evidence>
<dbReference type="PANTHER" id="PTHR26392">
    <property type="entry name" value="MITOGEN-ACTIVATED PROTEIN KINASE KINASE KINASE 7-RELATED"/>
    <property type="match status" value="1"/>
</dbReference>
<comment type="similarity">
    <text evidence="1">Belongs to the protein kinase superfamily. TKL Ser/Thr protein kinase family. ROCO subfamily.</text>
</comment>
<dbReference type="Gene3D" id="3.40.50.300">
    <property type="entry name" value="P-loop containing nucleotide triphosphate hydrolases"/>
    <property type="match status" value="1"/>
</dbReference>
<dbReference type="SUPFAM" id="SSF56112">
    <property type="entry name" value="Protein kinase-like (PK-like)"/>
    <property type="match status" value="1"/>
</dbReference>
<dbReference type="AlphaFoldDB" id="A0ABD3UYE3"/>
<proteinExistence type="inferred from homology"/>
<name>A0ABD3UYE3_SINWO</name>
<dbReference type="InterPro" id="IPR045063">
    <property type="entry name" value="Dynamin_N"/>
</dbReference>
<feature type="coiled-coil region" evidence="2">
    <location>
        <begin position="510"/>
        <end position="552"/>
    </location>
</feature>
<dbReference type="InterPro" id="IPR027417">
    <property type="entry name" value="P-loop_NTPase"/>
</dbReference>
<dbReference type="InterPro" id="IPR000719">
    <property type="entry name" value="Prot_kinase_dom"/>
</dbReference>
<comment type="caution">
    <text evidence="4">The sequence shown here is derived from an EMBL/GenBank/DDBJ whole genome shotgun (WGS) entry which is preliminary data.</text>
</comment>
<evidence type="ECO:0000256" key="1">
    <source>
        <dbReference type="ARBA" id="ARBA00008171"/>
    </source>
</evidence>
<accession>A0ABD3UYE3</accession>
<dbReference type="InterPro" id="IPR011009">
    <property type="entry name" value="Kinase-like_dom_sf"/>
</dbReference>
<evidence type="ECO:0000313" key="5">
    <source>
        <dbReference type="Proteomes" id="UP001634394"/>
    </source>
</evidence>
<sequence>MAGNGAILNMAEITRADVEALDDIFEAMTLMDEHKIPCDDLDTLEELKERCICHLRKMEYGSVRDAVEYSMIKAGEDDKAKRKKLLTFFSDMKNILNNAGYTGYLTEDRPIHTLVKLLKEDGTSEHLENDIQNREKNLQEGDCRILVSGETNAGKSSCMNLIFGQKILSEAVVSSTSVITSVSYNTQFLARVFRTDHSQEDIEDLDTLDSVLFMRERGTHNISEVQIGINARILQSTMVAVDSPGIGESEFLEDLLINYINNHEIHGFLYVIKTDSAGGVQEDRLLNLLRIVIKQQNDKLNSQSNRTFDPRAAIFLCNRFDNVEASERAKVKAHVLDQLGKIWPGLSESQVIFFSCLNTKKDLKADSDYINDGFHGYLEGLRNLYFYGMERRIRDNYRWIEKVIQRSLYHLRTVVQRLDLSEQDLREKLEETQERLDKLQEQSDDVISELKNDLEKLTQEICRQLEVYLNTPMVRTRLVGCWLESELPKADHGSWAYIKAKVEDAFYNRLAQLLQEWDRDNKKINEHEKKMMSKIQYRLSLLHRQIEKIENETEGDGDSGIGNSVGPGAHMYGSLKRRTVLDIFKGYGSNDAHSPADVSDKPYSVQMMLSRPLKQKFVKDYIDKYAKHPVKYAQHRSKKLLGWLLEKKKKGKRDIFSLVKDLLVRPYKYIESLEKNVPKFIRVTNSEIERFRTCQDKERQNQSQYIELMRNFEQLKSYVREYGEGYIFVDDFRRNEIQVEELTNDKQSINTEFKVSSLISGTANQKELLWRRNPQGLWTVYQDGFLCKSGEKKPVTIRVYLPSSGMENTFHEVAKLRSLNVEHMYLAEFLGIHHTDAPTPAFIYEGRYQSLRQYLTFLANEECMKRSTGQQRLTILLKVAIALDYLEAKNMVHMELTKDTITVTDNGEVRLTGACLSRRATLPLEMEARTVDDFCYLAPEVLRGESYTSAADLYSFGLLFPEVLLAGFNAFEKERKWKMDKFVAIQNPGTLIMLDEMAKYPVDLDLIKACLVKDKHRRPRAVQLLNSLSLNVNLDGISLCSKRKQSLKVLSEA</sequence>
<dbReference type="PANTHER" id="PTHR26392:SF92">
    <property type="entry name" value="PROTEIN KINASE DOMAIN-CONTAINING PROTEIN"/>
    <property type="match status" value="1"/>
</dbReference>
<dbReference type="EMBL" id="JBJQND010000015">
    <property type="protein sequence ID" value="KAL3853538.1"/>
    <property type="molecule type" value="Genomic_DNA"/>
</dbReference>
<evidence type="ECO:0000256" key="2">
    <source>
        <dbReference type="SAM" id="Coils"/>
    </source>
</evidence>
<organism evidence="4 5">
    <name type="scientific">Sinanodonta woodiana</name>
    <name type="common">Chinese pond mussel</name>
    <name type="synonym">Anodonta woodiana</name>
    <dbReference type="NCBI Taxonomy" id="1069815"/>
    <lineage>
        <taxon>Eukaryota</taxon>
        <taxon>Metazoa</taxon>
        <taxon>Spiralia</taxon>
        <taxon>Lophotrochozoa</taxon>
        <taxon>Mollusca</taxon>
        <taxon>Bivalvia</taxon>
        <taxon>Autobranchia</taxon>
        <taxon>Heteroconchia</taxon>
        <taxon>Palaeoheterodonta</taxon>
        <taxon>Unionida</taxon>
        <taxon>Unionoidea</taxon>
        <taxon>Unionidae</taxon>
        <taxon>Unioninae</taxon>
        <taxon>Sinanodonta</taxon>
    </lineage>
</organism>
<dbReference type="Proteomes" id="UP001634394">
    <property type="component" value="Unassembled WGS sequence"/>
</dbReference>
<feature type="domain" description="Protein kinase" evidence="3">
    <location>
        <begin position="753"/>
        <end position="1030"/>
    </location>
</feature>
<dbReference type="PROSITE" id="PS50011">
    <property type="entry name" value="PROTEIN_KINASE_DOM"/>
    <property type="match status" value="1"/>
</dbReference>
<dbReference type="Pfam" id="PF07714">
    <property type="entry name" value="PK_Tyr_Ser-Thr"/>
    <property type="match status" value="1"/>
</dbReference>
<dbReference type="Gene3D" id="1.10.510.10">
    <property type="entry name" value="Transferase(Phosphotransferase) domain 1"/>
    <property type="match status" value="1"/>
</dbReference>
<keyword evidence="2" id="KW-0175">Coiled coil</keyword>
<protein>
    <recommendedName>
        <fullName evidence="3">Protein kinase domain-containing protein</fullName>
    </recommendedName>
</protein>
<reference evidence="4 5" key="1">
    <citation type="submission" date="2024-11" db="EMBL/GenBank/DDBJ databases">
        <title>Chromosome-level genome assembly of the freshwater bivalve Anodonta woodiana.</title>
        <authorList>
            <person name="Chen X."/>
        </authorList>
    </citation>
    <scope>NUCLEOTIDE SEQUENCE [LARGE SCALE GENOMIC DNA]</scope>
    <source>
        <strain evidence="4">MN2024</strain>
        <tissue evidence="4">Gills</tissue>
    </source>
</reference>
<evidence type="ECO:0000259" key="3">
    <source>
        <dbReference type="PROSITE" id="PS50011"/>
    </source>
</evidence>
<keyword evidence="5" id="KW-1185">Reference proteome</keyword>
<dbReference type="SUPFAM" id="SSF52540">
    <property type="entry name" value="P-loop containing nucleoside triphosphate hydrolases"/>
    <property type="match status" value="1"/>
</dbReference>
<gene>
    <name evidence="4" type="ORF">ACJMK2_017073</name>
</gene>
<feature type="coiled-coil region" evidence="2">
    <location>
        <begin position="415"/>
        <end position="460"/>
    </location>
</feature>
<dbReference type="Pfam" id="PF00350">
    <property type="entry name" value="Dynamin_N"/>
    <property type="match status" value="1"/>
</dbReference>
<dbReference type="InterPro" id="IPR001245">
    <property type="entry name" value="Ser-Thr/Tyr_kinase_cat_dom"/>
</dbReference>